<dbReference type="VEuPathDB" id="FungiDB:HZS61_007468"/>
<feature type="compositionally biased region" description="Basic and acidic residues" evidence="1">
    <location>
        <begin position="48"/>
        <end position="61"/>
    </location>
</feature>
<reference evidence="2 3" key="1">
    <citation type="journal article" date="2018" name="Sci. Rep.">
        <title>Characterisation of pathogen-specific regions and novel effector candidates in Fusarium oxysporum f. sp. cepae.</title>
        <authorList>
            <person name="Armitage A.D."/>
            <person name="Taylor A."/>
            <person name="Sobczyk M.K."/>
            <person name="Baxter L."/>
            <person name="Greenfield B.P."/>
            <person name="Bates H.J."/>
            <person name="Wilson F."/>
            <person name="Jackson A.C."/>
            <person name="Ott S."/>
            <person name="Harrison R.J."/>
            <person name="Clarkson J.P."/>
        </authorList>
    </citation>
    <scope>NUCLEOTIDE SEQUENCE [LARGE SCALE GENOMIC DNA]</scope>
    <source>
        <strain evidence="2 3">Fo_A28</strain>
    </source>
</reference>
<feature type="region of interest" description="Disordered" evidence="1">
    <location>
        <begin position="25"/>
        <end position="92"/>
    </location>
</feature>
<proteinExistence type="predicted"/>
<evidence type="ECO:0000313" key="2">
    <source>
        <dbReference type="EMBL" id="RKK91222.1"/>
    </source>
</evidence>
<dbReference type="VEuPathDB" id="FungiDB:FOZG_17006"/>
<evidence type="ECO:0000313" key="3">
    <source>
        <dbReference type="Proteomes" id="UP000285860"/>
    </source>
</evidence>
<dbReference type="AlphaFoldDB" id="A0A420PFF0"/>
<accession>A0A420PFF0</accession>
<dbReference type="VEuPathDB" id="FungiDB:FOC1_g10000935"/>
<evidence type="ECO:0000256" key="1">
    <source>
        <dbReference type="SAM" id="MobiDB-lite"/>
    </source>
</evidence>
<dbReference type="Proteomes" id="UP000285860">
    <property type="component" value="Unassembled WGS sequence"/>
</dbReference>
<comment type="caution">
    <text evidence="2">The sequence shown here is derived from an EMBL/GenBank/DDBJ whole genome shotgun (WGS) entry which is preliminary data.</text>
</comment>
<protein>
    <submittedName>
        <fullName evidence="2">Uncharacterized protein</fullName>
    </submittedName>
</protein>
<name>A0A420PFF0_FUSOX</name>
<feature type="compositionally biased region" description="Polar residues" evidence="1">
    <location>
        <begin position="62"/>
        <end position="72"/>
    </location>
</feature>
<dbReference type="VEuPathDB" id="FungiDB:FOMG_16698"/>
<gene>
    <name evidence="2" type="ORF">BFJ68_g16248</name>
</gene>
<dbReference type="EMBL" id="MRCY01000235">
    <property type="protein sequence ID" value="RKK91222.1"/>
    <property type="molecule type" value="Genomic_DNA"/>
</dbReference>
<sequence>MKAGAAVSVFAAKWMRLLKRSWSKVGDNGDSVAATRRSSRTTKPTAKLQEKLQVAEKKTDTIRNMWSQQSHEGGSEGENGPADRVGESRMMGDAMGNDVSLMRTMLRGMLQETSTRLMSEQKQMLERLWDALMGISERRRR</sequence>
<dbReference type="VEuPathDB" id="FungiDB:FOXG_07115"/>
<organism evidence="2 3">
    <name type="scientific">Fusarium oxysporum</name>
    <name type="common">Fusarium vascular wilt</name>
    <dbReference type="NCBI Taxonomy" id="5507"/>
    <lineage>
        <taxon>Eukaryota</taxon>
        <taxon>Fungi</taxon>
        <taxon>Dikarya</taxon>
        <taxon>Ascomycota</taxon>
        <taxon>Pezizomycotina</taxon>
        <taxon>Sordariomycetes</taxon>
        <taxon>Hypocreomycetidae</taxon>
        <taxon>Hypocreales</taxon>
        <taxon>Nectriaceae</taxon>
        <taxon>Fusarium</taxon>
        <taxon>Fusarium oxysporum species complex</taxon>
    </lineage>
</organism>